<feature type="transmembrane region" description="Helical" evidence="8">
    <location>
        <begin position="226"/>
        <end position="243"/>
    </location>
</feature>
<name>A0AAD6CGJ2_9EURO</name>
<evidence type="ECO:0000256" key="5">
    <source>
        <dbReference type="ARBA" id="ARBA00022989"/>
    </source>
</evidence>
<comment type="similarity">
    <text evidence="2 7">Belongs to the major facilitator superfamily. Sugar transporter (TC 2.A.1.1) family.</text>
</comment>
<dbReference type="RefSeq" id="XP_056771442.1">
    <property type="nucleotide sequence ID" value="XM_056903675.1"/>
</dbReference>
<feature type="transmembrane region" description="Helical" evidence="8">
    <location>
        <begin position="376"/>
        <end position="399"/>
    </location>
</feature>
<dbReference type="Pfam" id="PF00083">
    <property type="entry name" value="Sugar_tr"/>
    <property type="match status" value="1"/>
</dbReference>
<feature type="transmembrane region" description="Helical" evidence="8">
    <location>
        <begin position="132"/>
        <end position="151"/>
    </location>
</feature>
<accession>A0AAD6CGJ2</accession>
<feature type="transmembrane region" description="Helical" evidence="8">
    <location>
        <begin position="191"/>
        <end position="214"/>
    </location>
</feature>
<evidence type="ECO:0000256" key="1">
    <source>
        <dbReference type="ARBA" id="ARBA00004141"/>
    </source>
</evidence>
<evidence type="ECO:0000256" key="6">
    <source>
        <dbReference type="ARBA" id="ARBA00023136"/>
    </source>
</evidence>
<dbReference type="AlphaFoldDB" id="A0AAD6CGJ2"/>
<comment type="caution">
    <text evidence="10">The sequence shown here is derived from an EMBL/GenBank/DDBJ whole genome shotgun (WGS) entry which is preliminary data.</text>
</comment>
<dbReference type="InterPro" id="IPR005828">
    <property type="entry name" value="MFS_sugar_transport-like"/>
</dbReference>
<dbReference type="InterPro" id="IPR003663">
    <property type="entry name" value="Sugar/inositol_transpt"/>
</dbReference>
<reference evidence="10" key="2">
    <citation type="journal article" date="2023" name="IMA Fungus">
        <title>Comparative genomic study of the Penicillium genus elucidates a diverse pangenome and 15 lateral gene transfer events.</title>
        <authorList>
            <person name="Petersen C."/>
            <person name="Sorensen T."/>
            <person name="Nielsen M.R."/>
            <person name="Sondergaard T.E."/>
            <person name="Sorensen J.L."/>
            <person name="Fitzpatrick D.A."/>
            <person name="Frisvad J.C."/>
            <person name="Nielsen K.L."/>
        </authorList>
    </citation>
    <scope>NUCLEOTIDE SEQUENCE</scope>
    <source>
        <strain evidence="10">IBT 16125</strain>
    </source>
</reference>
<proteinExistence type="inferred from homology"/>
<dbReference type="InterPro" id="IPR036259">
    <property type="entry name" value="MFS_trans_sf"/>
</dbReference>
<evidence type="ECO:0000259" key="9">
    <source>
        <dbReference type="PROSITE" id="PS50850"/>
    </source>
</evidence>
<dbReference type="InterPro" id="IPR020846">
    <property type="entry name" value="MFS_dom"/>
</dbReference>
<keyword evidence="11" id="KW-1185">Reference proteome</keyword>
<reference evidence="10" key="1">
    <citation type="submission" date="2022-12" db="EMBL/GenBank/DDBJ databases">
        <authorList>
            <person name="Petersen C."/>
        </authorList>
    </citation>
    <scope>NUCLEOTIDE SEQUENCE</scope>
    <source>
        <strain evidence="10">IBT 16125</strain>
    </source>
</reference>
<feature type="transmembrane region" description="Helical" evidence="8">
    <location>
        <begin position="314"/>
        <end position="332"/>
    </location>
</feature>
<gene>
    <name evidence="10" type="ORF">N7458_000281</name>
</gene>
<sequence>MAVDTVVLTEREVQRLQLGGAETLELVNQAQESDAADRLLTIRAALTKYKSAVFWAMFLSTSLVMEGYDLVIITSFYGQTQFQERFGVYDPATKHNLIPAAWQSGLSNSSVVGQLAGLIVNMYAQDRFGCRPTMMFFMAWMSVMIFIPVFAPSLPVLAFGEAMCGVSWGVFQTLSTSYASEVVPTVLRPYVTAYVCMCWGAGILLSSGVVRAVASLDGDIGWRLPFAIQWVWPIPLLIGAYLAPESPWNAVRRGKMEMARKSLIRLRQDTPTKERDVDATLAYIRYTTELEKAETDGASLLDCFKGANLRRTEINCVVWAAQILCGNAILGYSVTFLEAAGFTSIQAFDVNIALSACYIIGGVICWLLFPHFGRATIYMTGLTFMFFCLIAIGGLGWATGTQSQLAVGILLVISTLVNMITIGPVCYPIVAETPSGRLRYKTITIGRFVYNLTGIFQNSVTPHMISSTSWNWGAKTALFYAGTNLLCNLWCWFRLPETKDRTFGEIDLLFANNVHARKFRTTRVEQFSQQSYIPKEAEAGVQSTTHVEEAM</sequence>
<dbReference type="SUPFAM" id="SSF103473">
    <property type="entry name" value="MFS general substrate transporter"/>
    <property type="match status" value="1"/>
</dbReference>
<keyword evidence="3 7" id="KW-0813">Transport</keyword>
<dbReference type="GO" id="GO:0005351">
    <property type="term" value="F:carbohydrate:proton symporter activity"/>
    <property type="evidence" value="ECO:0007669"/>
    <property type="project" value="TreeGrafter"/>
</dbReference>
<keyword evidence="5 8" id="KW-1133">Transmembrane helix</keyword>
<dbReference type="FunFam" id="1.20.1250.20:FF:000078">
    <property type="entry name" value="MFS maltose transporter, putative"/>
    <property type="match status" value="1"/>
</dbReference>
<feature type="transmembrane region" description="Helical" evidence="8">
    <location>
        <begin position="352"/>
        <end position="369"/>
    </location>
</feature>
<feature type="transmembrane region" description="Helical" evidence="8">
    <location>
        <begin position="52"/>
        <end position="77"/>
    </location>
</feature>
<dbReference type="EMBL" id="JAPVEA010000001">
    <property type="protein sequence ID" value="KAJ5464595.1"/>
    <property type="molecule type" value="Genomic_DNA"/>
</dbReference>
<feature type="transmembrane region" description="Helical" evidence="8">
    <location>
        <begin position="405"/>
        <end position="430"/>
    </location>
</feature>
<dbReference type="GO" id="GO:0016020">
    <property type="term" value="C:membrane"/>
    <property type="evidence" value="ECO:0007669"/>
    <property type="project" value="UniProtKB-SubCell"/>
</dbReference>
<comment type="subcellular location">
    <subcellularLocation>
        <location evidence="1">Membrane</location>
        <topology evidence="1">Multi-pass membrane protein</topology>
    </subcellularLocation>
</comment>
<dbReference type="Gene3D" id="1.20.1250.20">
    <property type="entry name" value="MFS general substrate transporter like domains"/>
    <property type="match status" value="1"/>
</dbReference>
<dbReference type="InterPro" id="IPR005829">
    <property type="entry name" value="Sugar_transporter_CS"/>
</dbReference>
<dbReference type="Proteomes" id="UP001213681">
    <property type="component" value="Unassembled WGS sequence"/>
</dbReference>
<feature type="domain" description="Major facilitator superfamily (MFS) profile" evidence="9">
    <location>
        <begin position="55"/>
        <end position="499"/>
    </location>
</feature>
<evidence type="ECO:0000256" key="3">
    <source>
        <dbReference type="ARBA" id="ARBA00022448"/>
    </source>
</evidence>
<protein>
    <recommendedName>
        <fullName evidence="9">Major facilitator superfamily (MFS) profile domain-containing protein</fullName>
    </recommendedName>
</protein>
<dbReference type="NCBIfam" id="TIGR00879">
    <property type="entry name" value="SP"/>
    <property type="match status" value="1"/>
</dbReference>
<keyword evidence="6 8" id="KW-0472">Membrane</keyword>
<organism evidence="10 11">
    <name type="scientific">Penicillium daleae</name>
    <dbReference type="NCBI Taxonomy" id="63821"/>
    <lineage>
        <taxon>Eukaryota</taxon>
        <taxon>Fungi</taxon>
        <taxon>Dikarya</taxon>
        <taxon>Ascomycota</taxon>
        <taxon>Pezizomycotina</taxon>
        <taxon>Eurotiomycetes</taxon>
        <taxon>Eurotiomycetidae</taxon>
        <taxon>Eurotiales</taxon>
        <taxon>Aspergillaceae</taxon>
        <taxon>Penicillium</taxon>
    </lineage>
</organism>
<keyword evidence="4 8" id="KW-0812">Transmembrane</keyword>
<dbReference type="PANTHER" id="PTHR48022">
    <property type="entry name" value="PLASTIDIC GLUCOSE TRANSPORTER 4"/>
    <property type="match status" value="1"/>
</dbReference>
<evidence type="ECO:0000313" key="10">
    <source>
        <dbReference type="EMBL" id="KAJ5464595.1"/>
    </source>
</evidence>
<evidence type="ECO:0000313" key="11">
    <source>
        <dbReference type="Proteomes" id="UP001213681"/>
    </source>
</evidence>
<dbReference type="PROSITE" id="PS00217">
    <property type="entry name" value="SUGAR_TRANSPORT_2"/>
    <property type="match status" value="1"/>
</dbReference>
<evidence type="ECO:0000256" key="8">
    <source>
        <dbReference type="SAM" id="Phobius"/>
    </source>
</evidence>
<evidence type="ECO:0000256" key="4">
    <source>
        <dbReference type="ARBA" id="ARBA00022692"/>
    </source>
</evidence>
<evidence type="ECO:0000256" key="2">
    <source>
        <dbReference type="ARBA" id="ARBA00010992"/>
    </source>
</evidence>
<dbReference type="InterPro" id="IPR050360">
    <property type="entry name" value="MFS_Sugar_Transporters"/>
</dbReference>
<evidence type="ECO:0000256" key="7">
    <source>
        <dbReference type="RuleBase" id="RU003346"/>
    </source>
</evidence>
<dbReference type="GeneID" id="81593918"/>
<dbReference type="PANTHER" id="PTHR48022:SF53">
    <property type="entry name" value="ALPHA-GLUCOSIDE TRANSPORTER, PUTATIVE (AFU_ORTHOLOGUE AFUA_3G01700)-RELATED"/>
    <property type="match status" value="1"/>
</dbReference>
<dbReference type="PROSITE" id="PS50850">
    <property type="entry name" value="MFS"/>
    <property type="match status" value="1"/>
</dbReference>